<keyword evidence="1" id="KW-0175">Coiled coil</keyword>
<dbReference type="Proteomes" id="UP000053669">
    <property type="component" value="Unassembled WGS sequence"/>
</dbReference>
<feature type="coiled-coil region" evidence="1">
    <location>
        <begin position="415"/>
        <end position="463"/>
    </location>
</feature>
<proteinExistence type="predicted"/>
<reference evidence="3 4" key="1">
    <citation type="submission" date="2015-10" db="EMBL/GenBank/DDBJ databases">
        <title>Draft genome sequence of Streptomyces canus DSM 40017, type strain for the species Streptomyces canus.</title>
        <authorList>
            <person name="Ruckert C."/>
            <person name="Winkler A."/>
            <person name="Kalinowski J."/>
            <person name="Kampfer P."/>
            <person name="Glaeser S."/>
        </authorList>
    </citation>
    <scope>NUCLEOTIDE SEQUENCE [LARGE SCALE GENOMIC DNA]</scope>
    <source>
        <strain evidence="3 4">DSM 40017</strain>
    </source>
</reference>
<evidence type="ECO:0000256" key="1">
    <source>
        <dbReference type="SAM" id="Coils"/>
    </source>
</evidence>
<name>A0A101RKL8_9ACTN</name>
<comment type="caution">
    <text evidence="3">The sequence shown here is derived from an EMBL/GenBank/DDBJ whole genome shotgun (WGS) entry which is preliminary data.</text>
</comment>
<feature type="region of interest" description="Disordered" evidence="2">
    <location>
        <begin position="266"/>
        <end position="289"/>
    </location>
</feature>
<dbReference type="SUPFAM" id="SSF52540">
    <property type="entry name" value="P-loop containing nucleoside triphosphate hydrolases"/>
    <property type="match status" value="1"/>
</dbReference>
<evidence type="ECO:0000313" key="4">
    <source>
        <dbReference type="Proteomes" id="UP000053669"/>
    </source>
</evidence>
<protein>
    <recommendedName>
        <fullName evidence="5">Rad50/SbcC-type AAA domain-containing protein</fullName>
    </recommendedName>
</protein>
<evidence type="ECO:0008006" key="5">
    <source>
        <dbReference type="Google" id="ProtNLM"/>
    </source>
</evidence>
<dbReference type="STRING" id="58343.AQJ46_48340"/>
<sequence>MRKRGSMAEEVALENRIAARAKVTVDDVRAVFESQGIPLGAPPARPRPLRIHRLRVAGVRTGALEPGPFNTTFRFGDGLTALVASNLRGKSSVLELVTWCLRGTPREKSGAIHWLCEVDLDATVAGQPMAFRLDLDNEEITSAVAFAGPDLAVLETLRAPDPAQGVLPLFRAASSESYAEQVQALMMKWMDLHPLVSAKQGTSAVAHGWPAYFGALYLPAARSPALLGDVLMSGLPGRLLQVFLDLPAAGVLTKVKTQAELMATARKRRQSAAKTAQEERTAQRQQTEEDLAAARARLEQLSAGSAGSDQESLADLAATTMRLATSWADSQQAWDDLMRVHRQAKGQRQRDEKLLNDVRESAIARQLFHGLDPTTCPRCDQDIAAERRQLEIDAHSCAVCARPVEGDDEDSEDVLAEAEERLQASTQAEQAARDALEQAETELNRLSGELNAAQEKLRRADAAARVPEYAKARDEVLRLEGALSVLPELPDSPDDPAEDLAIKVLRAGAKTLEDDHAKEADKLFADLNEEIADLGRKFGFAGLESVSIDRAAHLDVTSDGEHVRSFTDQVPGERLRLRIAVIVALLRVGAAHQVSTHPGLLLIDSPKAEEIQDVDIHLLLHELNAVAEANQLQVLVTTADFGLAHDVLPPDRITEAAEGRPLW</sequence>
<gene>
    <name evidence="3" type="ORF">AQJ46_48340</name>
</gene>
<dbReference type="InterPro" id="IPR027417">
    <property type="entry name" value="P-loop_NTPase"/>
</dbReference>
<dbReference type="AlphaFoldDB" id="A0A101RKL8"/>
<evidence type="ECO:0000313" key="3">
    <source>
        <dbReference type="EMBL" id="KUN57197.1"/>
    </source>
</evidence>
<dbReference type="EMBL" id="LMWU01000077">
    <property type="protein sequence ID" value="KUN57197.1"/>
    <property type="molecule type" value="Genomic_DNA"/>
</dbReference>
<evidence type="ECO:0000256" key="2">
    <source>
        <dbReference type="SAM" id="MobiDB-lite"/>
    </source>
</evidence>
<accession>A0A101RKL8</accession>
<organism evidence="3 4">
    <name type="scientific">Streptomyces canus</name>
    <dbReference type="NCBI Taxonomy" id="58343"/>
    <lineage>
        <taxon>Bacteria</taxon>
        <taxon>Bacillati</taxon>
        <taxon>Actinomycetota</taxon>
        <taxon>Actinomycetes</taxon>
        <taxon>Kitasatosporales</taxon>
        <taxon>Streptomycetaceae</taxon>
        <taxon>Streptomyces</taxon>
        <taxon>Streptomyces aurantiacus group</taxon>
    </lineage>
</organism>
<dbReference type="Gene3D" id="3.40.50.300">
    <property type="entry name" value="P-loop containing nucleotide triphosphate hydrolases"/>
    <property type="match status" value="2"/>
</dbReference>